<protein>
    <submittedName>
        <fullName evidence="1">Polyketide synthase</fullName>
    </submittedName>
</protein>
<sequence length="431" mass="44777">MTAYEPIAIVGIGARFPGASGAQELWDLVCGEIDAVTAEPPADRCDARALYDPTPRKAGRVVSLDGGFLDYTTGFLPGDYAVTERENATLDPQHRLLLQCARDALADAALTETAGQDIGVFMGQSTGEHWDRLHGNTTTDMYAIATAAARSMASGRISYAWDLRGPCATVDAACSSGTLAVHLACQSLRTGECDIALAGGVSLVLDTHHTVGYSAAGMLSRSGRCRFGHEDADGFVRSDGAGVLVLKRLSRAQADGDTIHALILGSAQASKGRTAKAIIAPSLEGYLHVITRACAVADVSPDRIAYVEAHGNAAPAGDRTELHAIGAAIGVHRPADRPCLVGSIKTNIGHPEAAGGIAGLIKAALAVRNRTVPASLHSDQPTSQVDWTGLGIAPVPRTIDWPDSESAIAGVSTYGLSGTFVHILVGQPPHQ</sequence>
<accession>A0ACD5BEA8</accession>
<keyword evidence="2" id="KW-1185">Reference proteome</keyword>
<evidence type="ECO:0000313" key="1">
    <source>
        <dbReference type="EMBL" id="WYW17544.1"/>
    </source>
</evidence>
<name>A0ACD5BEA8_9PSEU</name>
<evidence type="ECO:0000313" key="2">
    <source>
        <dbReference type="Proteomes" id="UP001456344"/>
    </source>
</evidence>
<proteinExistence type="predicted"/>
<reference evidence="1" key="1">
    <citation type="submission" date="2023-10" db="EMBL/GenBank/DDBJ databases">
        <title>Whole genome sequencing of actinobacterial strain Amycolatopsis sp. (BCA-696) identifies the underlying plant growth-promoting genes.</title>
        <authorList>
            <person name="Gandham P."/>
            <person name="Vadla N."/>
            <person name="Saji A."/>
            <person name="Srinivas V."/>
            <person name="Ruperao P."/>
            <person name="Selvanayagam S."/>
            <person name="Saxena R.K."/>
            <person name="Rathore A."/>
            <person name="Gopalakrishnan S."/>
            <person name="Thakur V."/>
        </authorList>
    </citation>
    <scope>NUCLEOTIDE SEQUENCE</scope>
    <source>
        <strain evidence="1">BCA-696</strain>
    </source>
</reference>
<dbReference type="Proteomes" id="UP001456344">
    <property type="component" value="Chromosome"/>
</dbReference>
<organism evidence="1 2">
    <name type="scientific">Amycolatopsis coloradensis</name>
    <dbReference type="NCBI Taxonomy" id="76021"/>
    <lineage>
        <taxon>Bacteria</taxon>
        <taxon>Bacillati</taxon>
        <taxon>Actinomycetota</taxon>
        <taxon>Actinomycetes</taxon>
        <taxon>Pseudonocardiales</taxon>
        <taxon>Pseudonocardiaceae</taxon>
        <taxon>Amycolatopsis</taxon>
    </lineage>
</organism>
<dbReference type="EMBL" id="CP150484">
    <property type="protein sequence ID" value="WYW17544.1"/>
    <property type="molecule type" value="Genomic_DNA"/>
</dbReference>
<gene>
    <name evidence="1" type="ORF">LCL61_18505</name>
</gene>